<comment type="caution">
    <text evidence="1">The sequence shown here is derived from an EMBL/GenBank/DDBJ whole genome shotgun (WGS) entry which is preliminary data.</text>
</comment>
<proteinExistence type="predicted"/>
<dbReference type="Pfam" id="PF14549">
    <property type="entry name" value="P22_Cro"/>
    <property type="match status" value="1"/>
</dbReference>
<reference evidence="1" key="1">
    <citation type="submission" date="2023-05" db="EMBL/GenBank/DDBJ databases">
        <title>Cataloging the Phylogenetic Diversity of Human Bladder Bacteria.</title>
        <authorList>
            <person name="Du J."/>
        </authorList>
    </citation>
    <scope>NUCLEOTIDE SEQUENCE</scope>
    <source>
        <strain evidence="1">UMB1050</strain>
    </source>
</reference>
<gene>
    <name evidence="1" type="ORF">QP451_01265</name>
</gene>
<evidence type="ECO:0000313" key="2">
    <source>
        <dbReference type="Proteomes" id="UP001236303"/>
    </source>
</evidence>
<dbReference type="SUPFAM" id="SSF47413">
    <property type="entry name" value="lambda repressor-like DNA-binding domains"/>
    <property type="match status" value="1"/>
</dbReference>
<dbReference type="InterPro" id="IPR010982">
    <property type="entry name" value="Lambda_DNA-bd_dom_sf"/>
</dbReference>
<dbReference type="Gene3D" id="1.10.260.40">
    <property type="entry name" value="lambda repressor-like DNA-binding domains"/>
    <property type="match status" value="1"/>
</dbReference>
<dbReference type="RefSeq" id="WP_070814003.1">
    <property type="nucleotide sequence ID" value="NZ_JASOPA010000001.1"/>
</dbReference>
<dbReference type="Proteomes" id="UP001236303">
    <property type="component" value="Unassembled WGS sequence"/>
</dbReference>
<evidence type="ECO:0000313" key="1">
    <source>
        <dbReference type="EMBL" id="MDK7241674.1"/>
    </source>
</evidence>
<sequence>MKTDQQVKFIKELGGVSAVAEICGITRGAVSQWQKNGIPKAQMNFLKEKFPVQYKQISDGINPNQGAEK</sequence>
<dbReference type="AlphaFoldDB" id="A0AAW6Y4G1"/>
<dbReference type="GO" id="GO:0003677">
    <property type="term" value="F:DNA binding"/>
    <property type="evidence" value="ECO:0007669"/>
    <property type="project" value="InterPro"/>
</dbReference>
<dbReference type="EMBL" id="JASOPA010000001">
    <property type="protein sequence ID" value="MDK7241674.1"/>
    <property type="molecule type" value="Genomic_DNA"/>
</dbReference>
<accession>A0AAW6Y4G1</accession>
<protein>
    <submittedName>
        <fullName evidence="1">Cro/CI family transcriptional regulator</fullName>
    </submittedName>
</protein>
<organism evidence="1 2">
    <name type="scientific">Neisseria subflava</name>
    <dbReference type="NCBI Taxonomy" id="28449"/>
    <lineage>
        <taxon>Bacteria</taxon>
        <taxon>Pseudomonadati</taxon>
        <taxon>Pseudomonadota</taxon>
        <taxon>Betaproteobacteria</taxon>
        <taxon>Neisseriales</taxon>
        <taxon>Neisseriaceae</taxon>
        <taxon>Neisseria</taxon>
    </lineage>
</organism>
<name>A0AAW6Y4G1_NEISU</name>